<evidence type="ECO:0000256" key="5">
    <source>
        <dbReference type="ARBA" id="ARBA00023122"/>
    </source>
</evidence>
<dbReference type="OrthoDB" id="428525at2759"/>
<dbReference type="GO" id="GO:0015108">
    <property type="term" value="F:chloride transmembrane transporter activity"/>
    <property type="evidence" value="ECO:0007669"/>
    <property type="project" value="InterPro"/>
</dbReference>
<dbReference type="PRINTS" id="PR00762">
    <property type="entry name" value="CLCHANNEL"/>
</dbReference>
<keyword evidence="10" id="KW-1185">Reference proteome</keyword>
<evidence type="ECO:0000313" key="9">
    <source>
        <dbReference type="EMBL" id="KHJ99497.1"/>
    </source>
</evidence>
<comment type="subcellular location">
    <subcellularLocation>
        <location evidence="1">Membrane</location>
        <topology evidence="1">Multi-pass membrane protein</topology>
    </subcellularLocation>
</comment>
<dbReference type="Proteomes" id="UP000053660">
    <property type="component" value="Unassembled WGS sequence"/>
</dbReference>
<evidence type="ECO:0000256" key="6">
    <source>
        <dbReference type="ARBA" id="ARBA00023136"/>
    </source>
</evidence>
<dbReference type="InterPro" id="IPR019546">
    <property type="entry name" value="TAT_signal_bac_arc"/>
</dbReference>
<name>A0A0B1TUG4_OESDE</name>
<dbReference type="GO" id="GO:0005765">
    <property type="term" value="C:lysosomal membrane"/>
    <property type="evidence" value="ECO:0007669"/>
    <property type="project" value="TreeGrafter"/>
</dbReference>
<organism evidence="9 10">
    <name type="scientific">Oesophagostomum dentatum</name>
    <name type="common">Nodular worm</name>
    <dbReference type="NCBI Taxonomy" id="61180"/>
    <lineage>
        <taxon>Eukaryota</taxon>
        <taxon>Metazoa</taxon>
        <taxon>Ecdysozoa</taxon>
        <taxon>Nematoda</taxon>
        <taxon>Chromadorea</taxon>
        <taxon>Rhabditida</taxon>
        <taxon>Rhabditina</taxon>
        <taxon>Rhabditomorpha</taxon>
        <taxon>Strongyloidea</taxon>
        <taxon>Strongylidae</taxon>
        <taxon>Oesophagostomum</taxon>
    </lineage>
</organism>
<keyword evidence="3" id="KW-0677">Repeat</keyword>
<dbReference type="Gene3D" id="1.10.3080.10">
    <property type="entry name" value="Clc chloride channel"/>
    <property type="match status" value="1"/>
</dbReference>
<protein>
    <submittedName>
        <fullName evidence="9">Chloride transporter, ClC family</fullName>
    </submittedName>
</protein>
<gene>
    <name evidence="9" type="ORF">OESDEN_00533</name>
</gene>
<evidence type="ECO:0000313" key="10">
    <source>
        <dbReference type="Proteomes" id="UP000053660"/>
    </source>
</evidence>
<dbReference type="AlphaFoldDB" id="A0A0B1TUG4"/>
<feature type="transmembrane region" description="Helical" evidence="8">
    <location>
        <begin position="177"/>
        <end position="200"/>
    </location>
</feature>
<dbReference type="InterPro" id="IPR014743">
    <property type="entry name" value="Cl-channel_core"/>
</dbReference>
<feature type="transmembrane region" description="Helical" evidence="8">
    <location>
        <begin position="120"/>
        <end position="141"/>
    </location>
</feature>
<dbReference type="Pfam" id="PF00654">
    <property type="entry name" value="Voltage_CLC"/>
    <property type="match status" value="1"/>
</dbReference>
<dbReference type="PANTHER" id="PTHR11689:SF136">
    <property type="entry name" value="H(+)_CL(-) EXCHANGE TRANSPORTER 7"/>
    <property type="match status" value="1"/>
</dbReference>
<evidence type="ECO:0000256" key="7">
    <source>
        <dbReference type="SAM" id="MobiDB-lite"/>
    </source>
</evidence>
<keyword evidence="6 8" id="KW-0472">Membrane</keyword>
<evidence type="ECO:0000256" key="2">
    <source>
        <dbReference type="ARBA" id="ARBA00022692"/>
    </source>
</evidence>
<dbReference type="InterPro" id="IPR001807">
    <property type="entry name" value="ClC"/>
</dbReference>
<keyword evidence="4 8" id="KW-1133">Transmembrane helix</keyword>
<proteinExistence type="predicted"/>
<evidence type="ECO:0000256" key="3">
    <source>
        <dbReference type="ARBA" id="ARBA00022737"/>
    </source>
</evidence>
<evidence type="ECO:0000256" key="1">
    <source>
        <dbReference type="ARBA" id="ARBA00004141"/>
    </source>
</evidence>
<keyword evidence="5" id="KW-0129">CBS domain</keyword>
<reference evidence="9 10" key="1">
    <citation type="submission" date="2014-03" db="EMBL/GenBank/DDBJ databases">
        <title>Draft genome of the hookworm Oesophagostomum dentatum.</title>
        <authorList>
            <person name="Mitreva M."/>
        </authorList>
    </citation>
    <scope>NUCLEOTIDE SEQUENCE [LARGE SCALE GENOMIC DNA]</scope>
    <source>
        <strain evidence="9 10">OD-Hann</strain>
    </source>
</reference>
<dbReference type="NCBIfam" id="TIGR01409">
    <property type="entry name" value="TAT_signal_seq"/>
    <property type="match status" value="1"/>
</dbReference>
<dbReference type="InterPro" id="IPR051280">
    <property type="entry name" value="Cl-channel/antiporter"/>
</dbReference>
<evidence type="ECO:0000256" key="8">
    <source>
        <dbReference type="SAM" id="Phobius"/>
    </source>
</evidence>
<feature type="compositionally biased region" description="Basic and acidic residues" evidence="7">
    <location>
        <begin position="59"/>
        <end position="81"/>
    </location>
</feature>
<keyword evidence="2 8" id="KW-0812">Transmembrane</keyword>
<feature type="transmembrane region" description="Helical" evidence="8">
    <location>
        <begin position="288"/>
        <end position="312"/>
    </location>
</feature>
<dbReference type="EMBL" id="KN549218">
    <property type="protein sequence ID" value="KHJ99497.1"/>
    <property type="molecule type" value="Genomic_DNA"/>
</dbReference>
<accession>A0A0B1TUG4</accession>
<feature type="region of interest" description="Disordered" evidence="7">
    <location>
        <begin position="27"/>
        <end position="81"/>
    </location>
</feature>
<evidence type="ECO:0000256" key="4">
    <source>
        <dbReference type="ARBA" id="ARBA00022989"/>
    </source>
</evidence>
<sequence length="332" mass="37026">MPWVGSDKYRQLIVRVMSMPLFRRSRAVSSSSLDPDEDPVTGLERVASSSQISSLARRRREDEERLRRRNQRHPEFEREHALSSRYESLNYEVSENQLYKDEEGDPEHHVRLWRRSRNRWVVCFLIGFFTALVAAGIDIMVHYSQEIKFGIIIKRLLSKCDKETELTGDGCMWTVEAAWMCYNCILVGIAGCLVIFWAPIAGGSGIPQIKCFLNGIQIPEVVMLKTLVSKAIGVACAVGGGLSAGKEGPMIHSGAVVGAGLSQGRCQSIPFDTGLFKEFRNDRERRDFVSAGAAAGVAAAFGAPIGGVLFSLEEGASFWNQNLTWRMVNHYF</sequence>
<dbReference type="SUPFAM" id="SSF81340">
    <property type="entry name" value="Clc chloride channel"/>
    <property type="match status" value="1"/>
</dbReference>
<dbReference type="PANTHER" id="PTHR11689">
    <property type="entry name" value="CHLORIDE CHANNEL PROTEIN CLC FAMILY MEMBER"/>
    <property type="match status" value="1"/>
</dbReference>